<comment type="caution">
    <text evidence="1">The sequence shown here is derived from an EMBL/GenBank/DDBJ whole genome shotgun (WGS) entry which is preliminary data.</text>
</comment>
<name>A0ACB6ZVM4_THEGA</name>
<protein>
    <submittedName>
        <fullName evidence="1">Uncharacterized protein</fullName>
    </submittedName>
</protein>
<sequence>MARMSGTRVSIVVFATSFLLGLLFTHWIADSLTLWKPPATDERLWMSATYYSVIAKTPIGFLYLFAFVAIGGGLTILWCLREGEAGNLMFDGGSIFLYASALAVYVHTVLPNLGVNFLTLPESATEIPEPLKRSTLELASSHLVCSVALTGVLALQAGRWWAENNNDPDH</sequence>
<reference evidence="1" key="1">
    <citation type="submission" date="2019-10" db="EMBL/GenBank/DDBJ databases">
        <authorList>
            <consortium name="DOE Joint Genome Institute"/>
            <person name="Kuo A."/>
            <person name="Miyauchi S."/>
            <person name="Kiss E."/>
            <person name="Drula E."/>
            <person name="Kohler A."/>
            <person name="Sanchez-Garcia M."/>
            <person name="Andreopoulos B."/>
            <person name="Barry K.W."/>
            <person name="Bonito G."/>
            <person name="Buee M."/>
            <person name="Carver A."/>
            <person name="Chen C."/>
            <person name="Cichocki N."/>
            <person name="Clum A."/>
            <person name="Culley D."/>
            <person name="Crous P.W."/>
            <person name="Fauchery L."/>
            <person name="Girlanda M."/>
            <person name="Hayes R."/>
            <person name="Keri Z."/>
            <person name="Labutti K."/>
            <person name="Lipzen A."/>
            <person name="Lombard V."/>
            <person name="Magnuson J."/>
            <person name="Maillard F."/>
            <person name="Morin E."/>
            <person name="Murat C."/>
            <person name="Nolan M."/>
            <person name="Ohm R."/>
            <person name="Pangilinan J."/>
            <person name="Pereira M."/>
            <person name="Perotto S."/>
            <person name="Peter M."/>
            <person name="Riley R."/>
            <person name="Sitrit Y."/>
            <person name="Stielow B."/>
            <person name="Szollosi G."/>
            <person name="Zifcakova L."/>
            <person name="Stursova M."/>
            <person name="Spatafora J.W."/>
            <person name="Tedersoo L."/>
            <person name="Vaario L.-M."/>
            <person name="Yamada A."/>
            <person name="Yan M."/>
            <person name="Wang P."/>
            <person name="Xu J."/>
            <person name="Bruns T."/>
            <person name="Baldrian P."/>
            <person name="Vilgalys R."/>
            <person name="Henrissat B."/>
            <person name="Grigoriev I.V."/>
            <person name="Hibbett D."/>
            <person name="Nagy L.G."/>
            <person name="Martin F.M."/>
        </authorList>
    </citation>
    <scope>NUCLEOTIDE SEQUENCE</scope>
    <source>
        <strain evidence="1">P2</strain>
    </source>
</reference>
<evidence type="ECO:0000313" key="1">
    <source>
        <dbReference type="EMBL" id="KAF9653860.1"/>
    </source>
</evidence>
<proteinExistence type="predicted"/>
<keyword evidence="2" id="KW-1185">Reference proteome</keyword>
<accession>A0ACB6ZVM4</accession>
<reference evidence="1" key="2">
    <citation type="journal article" date="2020" name="Nat. Commun.">
        <title>Large-scale genome sequencing of mycorrhizal fungi provides insights into the early evolution of symbiotic traits.</title>
        <authorList>
            <person name="Miyauchi S."/>
            <person name="Kiss E."/>
            <person name="Kuo A."/>
            <person name="Drula E."/>
            <person name="Kohler A."/>
            <person name="Sanchez-Garcia M."/>
            <person name="Morin E."/>
            <person name="Andreopoulos B."/>
            <person name="Barry K.W."/>
            <person name="Bonito G."/>
            <person name="Buee M."/>
            <person name="Carver A."/>
            <person name="Chen C."/>
            <person name="Cichocki N."/>
            <person name="Clum A."/>
            <person name="Culley D."/>
            <person name="Crous P.W."/>
            <person name="Fauchery L."/>
            <person name="Girlanda M."/>
            <person name="Hayes R.D."/>
            <person name="Keri Z."/>
            <person name="LaButti K."/>
            <person name="Lipzen A."/>
            <person name="Lombard V."/>
            <person name="Magnuson J."/>
            <person name="Maillard F."/>
            <person name="Murat C."/>
            <person name="Nolan M."/>
            <person name="Ohm R.A."/>
            <person name="Pangilinan J."/>
            <person name="Pereira M.F."/>
            <person name="Perotto S."/>
            <person name="Peter M."/>
            <person name="Pfister S."/>
            <person name="Riley R."/>
            <person name="Sitrit Y."/>
            <person name="Stielow J.B."/>
            <person name="Szollosi G."/>
            <person name="Zifcakova L."/>
            <person name="Stursova M."/>
            <person name="Spatafora J.W."/>
            <person name="Tedersoo L."/>
            <person name="Vaario L.M."/>
            <person name="Yamada A."/>
            <person name="Yan M."/>
            <person name="Wang P."/>
            <person name="Xu J."/>
            <person name="Bruns T."/>
            <person name="Baldrian P."/>
            <person name="Vilgalys R."/>
            <person name="Dunand C."/>
            <person name="Henrissat B."/>
            <person name="Grigoriev I.V."/>
            <person name="Hibbett D."/>
            <person name="Nagy L.G."/>
            <person name="Martin F.M."/>
        </authorList>
    </citation>
    <scope>NUCLEOTIDE SEQUENCE</scope>
    <source>
        <strain evidence="1">P2</strain>
    </source>
</reference>
<dbReference type="Proteomes" id="UP000886501">
    <property type="component" value="Unassembled WGS sequence"/>
</dbReference>
<organism evidence="1 2">
    <name type="scientific">Thelephora ganbajun</name>
    <name type="common">Ganba fungus</name>
    <dbReference type="NCBI Taxonomy" id="370292"/>
    <lineage>
        <taxon>Eukaryota</taxon>
        <taxon>Fungi</taxon>
        <taxon>Dikarya</taxon>
        <taxon>Basidiomycota</taxon>
        <taxon>Agaricomycotina</taxon>
        <taxon>Agaricomycetes</taxon>
        <taxon>Thelephorales</taxon>
        <taxon>Thelephoraceae</taxon>
        <taxon>Thelephora</taxon>
    </lineage>
</organism>
<evidence type="ECO:0000313" key="2">
    <source>
        <dbReference type="Proteomes" id="UP000886501"/>
    </source>
</evidence>
<gene>
    <name evidence="1" type="ORF">BDM02DRAFT_3106988</name>
</gene>
<dbReference type="EMBL" id="MU117962">
    <property type="protein sequence ID" value="KAF9653860.1"/>
    <property type="molecule type" value="Genomic_DNA"/>
</dbReference>